<sequence>MIESTSAVDDLETRSRYHHESHRTLISTVRAGAGVARDVDAIIVPTARPAPAMRHAIGLASRLGCTLVALCSKSSSAREVVALADGVASVVAIDVRGPLRELVPRFETCFLMENTRFERRTDTSLKRNLGLLLSHLMGWRRVVFLDDDITVLRAQDLRVAAGLTDTHAAVGLNVVGYPDNSVVCHAYREAGGPQKTFIGGGALAVGARSMTSFFPNIYNEDWFFLLDDEGLRRSAVAGEVRQAPYDPFATRQRAAKEELGDLLAEGLFALLDDGRTTRDATHRFWRGFLVTRFRFINDVLAMVDSTVRDGDRRRRMLTALRAARAQCESIRADQCVRYLAAWRSDRVRWRQHLDELRARKGPEVRGLEKLLSYLGIAHEAWHSRPTGQGLHENAADLGLAPAASVGQ</sequence>
<name>A0A1Q8CPL7_9PSEU</name>
<proteinExistence type="predicted"/>
<dbReference type="EMBL" id="MSIE01000030">
    <property type="protein sequence ID" value="OLF16286.1"/>
    <property type="molecule type" value="Genomic_DNA"/>
</dbReference>
<evidence type="ECO:0008006" key="3">
    <source>
        <dbReference type="Google" id="ProtNLM"/>
    </source>
</evidence>
<gene>
    <name evidence="1" type="ORF">BU204_16980</name>
</gene>
<comment type="caution">
    <text evidence="1">The sequence shown here is derived from an EMBL/GenBank/DDBJ whole genome shotgun (WGS) entry which is preliminary data.</text>
</comment>
<protein>
    <recommendedName>
        <fullName evidence="3">Glycosyltransferase 2-like domain-containing protein</fullName>
    </recommendedName>
</protein>
<dbReference type="STRING" id="1912961.BU204_16980"/>
<reference evidence="1 2" key="1">
    <citation type="submission" date="2016-12" db="EMBL/GenBank/DDBJ databases">
        <title>The draft genome sequence of Actinophytocola sp. 11-183.</title>
        <authorList>
            <person name="Wang W."/>
            <person name="Yuan L."/>
        </authorList>
    </citation>
    <scope>NUCLEOTIDE SEQUENCE [LARGE SCALE GENOMIC DNA]</scope>
    <source>
        <strain evidence="1 2">11-183</strain>
    </source>
</reference>
<organism evidence="1 2">
    <name type="scientific">Actinophytocola xanthii</name>
    <dbReference type="NCBI Taxonomy" id="1912961"/>
    <lineage>
        <taxon>Bacteria</taxon>
        <taxon>Bacillati</taxon>
        <taxon>Actinomycetota</taxon>
        <taxon>Actinomycetes</taxon>
        <taxon>Pseudonocardiales</taxon>
        <taxon>Pseudonocardiaceae</taxon>
    </lineage>
</organism>
<dbReference type="OrthoDB" id="3211607at2"/>
<accession>A0A1Q8CPL7</accession>
<evidence type="ECO:0000313" key="1">
    <source>
        <dbReference type="EMBL" id="OLF16286.1"/>
    </source>
</evidence>
<keyword evidence="2" id="KW-1185">Reference proteome</keyword>
<evidence type="ECO:0000313" key="2">
    <source>
        <dbReference type="Proteomes" id="UP000185596"/>
    </source>
</evidence>
<dbReference type="AlphaFoldDB" id="A0A1Q8CPL7"/>
<dbReference type="RefSeq" id="WP_075126668.1">
    <property type="nucleotide sequence ID" value="NZ_MSIE01000030.1"/>
</dbReference>
<dbReference type="Proteomes" id="UP000185596">
    <property type="component" value="Unassembled WGS sequence"/>
</dbReference>